<organism evidence="2 3">
    <name type="scientific">Beauveria bassiana D1-5</name>
    <dbReference type="NCBI Taxonomy" id="1245745"/>
    <lineage>
        <taxon>Eukaryota</taxon>
        <taxon>Fungi</taxon>
        <taxon>Dikarya</taxon>
        <taxon>Ascomycota</taxon>
        <taxon>Pezizomycotina</taxon>
        <taxon>Sordariomycetes</taxon>
        <taxon>Hypocreomycetidae</taxon>
        <taxon>Hypocreales</taxon>
        <taxon>Cordycipitaceae</taxon>
        <taxon>Beauveria</taxon>
    </lineage>
</organism>
<name>A0A0A2VPQ2_BEABA</name>
<feature type="region of interest" description="Disordered" evidence="1">
    <location>
        <begin position="341"/>
        <end position="366"/>
    </location>
</feature>
<comment type="caution">
    <text evidence="2">The sequence shown here is derived from an EMBL/GenBank/DDBJ whole genome shotgun (WGS) entry which is preliminary data.</text>
</comment>
<feature type="region of interest" description="Disordered" evidence="1">
    <location>
        <begin position="1"/>
        <end position="29"/>
    </location>
</feature>
<reference evidence="2 3" key="1">
    <citation type="submission" date="2012-10" db="EMBL/GenBank/DDBJ databases">
        <title>Genome sequencing and analysis of entomopathogenic fungi Beauveria bassiana D1-5.</title>
        <authorList>
            <person name="Li Q."/>
            <person name="Wang L."/>
            <person name="Zhang Z."/>
            <person name="Wang Q."/>
            <person name="Ren J."/>
            <person name="Wang M."/>
            <person name="Xu W."/>
            <person name="Wang J."/>
            <person name="Lu Y."/>
            <person name="Du Q."/>
            <person name="Sun Z."/>
        </authorList>
    </citation>
    <scope>NUCLEOTIDE SEQUENCE [LARGE SCALE GENOMIC DNA]</scope>
    <source>
        <strain evidence="2 3">D1-5</strain>
    </source>
</reference>
<sequence length="422" mass="47301">METSGARACLPPPKHPDQGLAPSGSVTRDEERTVILRHPRYPDSFNILLVLSALDPIPRPGRPFTEDDPLLFGLHHDTARVACAIIADCCWHGYLSESKVDGAPPVTTDPDHILPGRNYYFHIPSNDDEQGVPYPIVPSFAHFQFPHNNLPPTWMVSRLSFPTSRNNPLRKSSFDNTVLTRDGSCRLTASTIGAEIAHFIPRTEDAWFAAKQVLQYTSQPQAVVTNKTNNPRNAILMGAQLHSVYVQRQFVIIPKWGAWLVHVLSGPHSEELAAVYHNIEPQPLSGLAVEYLFARFAWTVLAQTCFLEAGVPRRLVLRGRDGQPTAREVSGTECRIMFTPSLSRSKSRSQSPKKRVRDDTAEDEDKYRRVTDYDDAVWDARGRPRKRSAYQSATTSATSSFEYWRDASDCDIEAEYASQASN</sequence>
<evidence type="ECO:0000313" key="3">
    <source>
        <dbReference type="Proteomes" id="UP000030106"/>
    </source>
</evidence>
<proteinExistence type="predicted"/>
<dbReference type="HOGENOM" id="CLU_030288_4_1_1"/>
<gene>
    <name evidence="2" type="ORF">BBAD15_g6344</name>
</gene>
<accession>A0A0A2VPQ2</accession>
<dbReference type="Proteomes" id="UP000030106">
    <property type="component" value="Unassembled WGS sequence"/>
</dbReference>
<evidence type="ECO:0000313" key="2">
    <source>
        <dbReference type="EMBL" id="KGQ08327.1"/>
    </source>
</evidence>
<evidence type="ECO:0000256" key="1">
    <source>
        <dbReference type="SAM" id="MobiDB-lite"/>
    </source>
</evidence>
<dbReference type="EMBL" id="ANFO01000587">
    <property type="protein sequence ID" value="KGQ08327.1"/>
    <property type="molecule type" value="Genomic_DNA"/>
</dbReference>
<dbReference type="AlphaFoldDB" id="A0A0A2VPQ2"/>
<dbReference type="eggNOG" id="ENOG502S5NF">
    <property type="taxonomic scope" value="Eukaryota"/>
</dbReference>
<protein>
    <submittedName>
        <fullName evidence="2">Uncharacterized protein</fullName>
    </submittedName>
</protein>
<feature type="compositionally biased region" description="Basic residues" evidence="1">
    <location>
        <begin position="345"/>
        <end position="355"/>
    </location>
</feature>